<gene>
    <name evidence="1" type="ORF">V8G54_021180</name>
</gene>
<accession>A0AAQ3RX51</accession>
<dbReference type="EMBL" id="CP144695">
    <property type="protein sequence ID" value="WVZ07834.1"/>
    <property type="molecule type" value="Genomic_DNA"/>
</dbReference>
<evidence type="ECO:0000313" key="1">
    <source>
        <dbReference type="EMBL" id="WVZ07834.1"/>
    </source>
</evidence>
<name>A0AAQ3RX51_VIGMU</name>
<sequence length="144" mass="16269">MSGVAPRFLFFLSTPLPLLRRHHHHHRNLFLLSSHSLRLSASPSSFSFSSSPLPLKLRASQFSYAYSSPWPEYSSFLAHISSAGYLSSLPDQAFTSAAQHLSYSFLRDATACLAFARDRPNLLRFLSSFFPLKFYPILLNSILN</sequence>
<reference evidence="1 2" key="1">
    <citation type="journal article" date="2023" name="Life. Sci Alliance">
        <title>Evolutionary insights into 3D genome organization and epigenetic landscape of Vigna mungo.</title>
        <authorList>
            <person name="Junaid A."/>
            <person name="Singh B."/>
            <person name="Bhatia S."/>
        </authorList>
    </citation>
    <scope>NUCLEOTIDE SEQUENCE [LARGE SCALE GENOMIC DNA]</scope>
    <source>
        <strain evidence="1">Urdbean</strain>
    </source>
</reference>
<organism evidence="1 2">
    <name type="scientific">Vigna mungo</name>
    <name type="common">Black gram</name>
    <name type="synonym">Phaseolus mungo</name>
    <dbReference type="NCBI Taxonomy" id="3915"/>
    <lineage>
        <taxon>Eukaryota</taxon>
        <taxon>Viridiplantae</taxon>
        <taxon>Streptophyta</taxon>
        <taxon>Embryophyta</taxon>
        <taxon>Tracheophyta</taxon>
        <taxon>Spermatophyta</taxon>
        <taxon>Magnoliopsida</taxon>
        <taxon>eudicotyledons</taxon>
        <taxon>Gunneridae</taxon>
        <taxon>Pentapetalae</taxon>
        <taxon>rosids</taxon>
        <taxon>fabids</taxon>
        <taxon>Fabales</taxon>
        <taxon>Fabaceae</taxon>
        <taxon>Papilionoideae</taxon>
        <taxon>50 kb inversion clade</taxon>
        <taxon>NPAAA clade</taxon>
        <taxon>indigoferoid/millettioid clade</taxon>
        <taxon>Phaseoleae</taxon>
        <taxon>Vigna</taxon>
    </lineage>
</organism>
<dbReference type="Proteomes" id="UP001374535">
    <property type="component" value="Chromosome 6"/>
</dbReference>
<protein>
    <submittedName>
        <fullName evidence="1">Uncharacterized protein</fullName>
    </submittedName>
</protein>
<dbReference type="AlphaFoldDB" id="A0AAQ3RX51"/>
<keyword evidence="2" id="KW-1185">Reference proteome</keyword>
<proteinExistence type="predicted"/>
<evidence type="ECO:0000313" key="2">
    <source>
        <dbReference type="Proteomes" id="UP001374535"/>
    </source>
</evidence>